<gene>
    <name evidence="2" type="ORF">LTR09_006289</name>
</gene>
<protein>
    <submittedName>
        <fullName evidence="2">Uncharacterized protein</fullName>
    </submittedName>
</protein>
<dbReference type="Proteomes" id="UP001271007">
    <property type="component" value="Unassembled WGS sequence"/>
</dbReference>
<proteinExistence type="predicted"/>
<dbReference type="AlphaFoldDB" id="A0AAJ0DF00"/>
<feature type="compositionally biased region" description="Basic and acidic residues" evidence="1">
    <location>
        <begin position="275"/>
        <end position="288"/>
    </location>
</feature>
<accession>A0AAJ0DF00</accession>
<name>A0AAJ0DF00_9PEZI</name>
<evidence type="ECO:0000256" key="1">
    <source>
        <dbReference type="SAM" id="MobiDB-lite"/>
    </source>
</evidence>
<feature type="region of interest" description="Disordered" evidence="1">
    <location>
        <begin position="170"/>
        <end position="194"/>
    </location>
</feature>
<keyword evidence="3" id="KW-1185">Reference proteome</keyword>
<evidence type="ECO:0000313" key="2">
    <source>
        <dbReference type="EMBL" id="KAK3052806.1"/>
    </source>
</evidence>
<feature type="region of interest" description="Disordered" evidence="1">
    <location>
        <begin position="262"/>
        <end position="298"/>
    </location>
</feature>
<dbReference type="EMBL" id="JAWDJX010000019">
    <property type="protein sequence ID" value="KAK3052806.1"/>
    <property type="molecule type" value="Genomic_DNA"/>
</dbReference>
<reference evidence="2" key="1">
    <citation type="submission" date="2023-04" db="EMBL/GenBank/DDBJ databases">
        <title>Black Yeasts Isolated from many extreme environments.</title>
        <authorList>
            <person name="Coleine C."/>
            <person name="Stajich J.E."/>
            <person name="Selbmann L."/>
        </authorList>
    </citation>
    <scope>NUCLEOTIDE SEQUENCE</scope>
    <source>
        <strain evidence="2">CCFEE 5312</strain>
    </source>
</reference>
<comment type="caution">
    <text evidence="2">The sequence shown here is derived from an EMBL/GenBank/DDBJ whole genome shotgun (WGS) entry which is preliminary data.</text>
</comment>
<feature type="region of interest" description="Disordered" evidence="1">
    <location>
        <begin position="130"/>
        <end position="158"/>
    </location>
</feature>
<sequence>MSWMDSWSRPSKSQAVPAPFYLMQPDARYCHTCGRVIGARRANTAKASQAAVKYCSDKCKHQKPKSNPDSVELRIQYALIELLEGRSIKPPAVEDEEDEVPMVKAKYQPKKGDPRIIVQLSEVEEGVFGNRQDPEKTFGRRRNRAKRGVDEGPNWKSVDMVDGVATGVRHQAGDASQDEDDLTDGTDGSVNDDNHFQTNGVSIRIRPPQAKSDVNFSVGGERGWAEKIDETPEMEQKRLEGVKKAEEKEMVKQAARRAVVFGLPTPQSAKLGRKGGKDGKKNAKRAEPEPEEEDQQPVMRKCEALMNGAVVEPSFAKGDWSIRWRED</sequence>
<evidence type="ECO:0000313" key="3">
    <source>
        <dbReference type="Proteomes" id="UP001271007"/>
    </source>
</evidence>
<organism evidence="2 3">
    <name type="scientific">Extremus antarcticus</name>
    <dbReference type="NCBI Taxonomy" id="702011"/>
    <lineage>
        <taxon>Eukaryota</taxon>
        <taxon>Fungi</taxon>
        <taxon>Dikarya</taxon>
        <taxon>Ascomycota</taxon>
        <taxon>Pezizomycotina</taxon>
        <taxon>Dothideomycetes</taxon>
        <taxon>Dothideomycetidae</taxon>
        <taxon>Mycosphaerellales</taxon>
        <taxon>Extremaceae</taxon>
        <taxon>Extremus</taxon>
    </lineage>
</organism>